<sequence>MPDDNNDHHVQDEVLQQSLANRDDFWRHQAEHLHWHKPFSSTIQLTQKTLKNGITHDSWEWFPDGEISTCYNCVDRHVLDGHGDSIAIYFDSPVTNTKEKYTYRQLLHEVETLAGVLREQGVKKGDVVMLYMPMIPSAVIGILASNRLGAIHSIVFGGFAPNALAQRIDSCKPVAILTASCGIDGNKPPIAYKPLVEEAIGLSTHKTLKVLVWQRDQLQWNINRKAGQLNWQDLVSSAHSRGVKAECVPVKSTDPVYIIHTSGTTGAPKGVLRDAGGHAVGLHLSISYLFNIHGPGCVSFTASDIGWIVGHSYIVYGPLLTGAATVLYEGKPIGTPDASAFWRIVEEYKVNTMFTAPTALRAIKRDDPDNHFFTDYGKRGGLKTLKGLFLAGERSEPTLIEMYQQLMTKYCAYNSHVIDNWWSTEVGSPITGRALVPHAGKHRKTDVRGHPPPHLKAGSAGKAMPGFDVRIVDEAGIEVERGCMGNIVLAMPLAPTGFRTLWQDEERFWKGYLKRFQGKWLDTGDSGWIDQQGYIHVMARNDDVLNVSAHRLSSGQFSFFSLDETPAYNYSGSIEQAIASHPLVAESCVVGIPDSLKGQLPFAFVTLSVRDHPDSAVPDQKFASEIQKLVRGQVGAIASLGGIIQGKGMIPKTRSGKTLRRVLREMVENAVHGELAKEVTVPSTIEDTSTIEVARAKVGEYFQKMGAKHGDVDGMTKARL</sequence>
<evidence type="ECO:0000313" key="2">
    <source>
        <dbReference type="Proteomes" id="UP001148629"/>
    </source>
</evidence>
<protein>
    <submittedName>
        <fullName evidence="1">Uncharacterized protein</fullName>
    </submittedName>
</protein>
<dbReference type="Proteomes" id="UP001148629">
    <property type="component" value="Unassembled WGS sequence"/>
</dbReference>
<gene>
    <name evidence="1" type="ORF">NM208_g11648</name>
</gene>
<organism evidence="1 2">
    <name type="scientific">Fusarium decemcellulare</name>
    <dbReference type="NCBI Taxonomy" id="57161"/>
    <lineage>
        <taxon>Eukaryota</taxon>
        <taxon>Fungi</taxon>
        <taxon>Dikarya</taxon>
        <taxon>Ascomycota</taxon>
        <taxon>Pezizomycotina</taxon>
        <taxon>Sordariomycetes</taxon>
        <taxon>Hypocreomycetidae</taxon>
        <taxon>Hypocreales</taxon>
        <taxon>Nectriaceae</taxon>
        <taxon>Fusarium</taxon>
        <taxon>Fusarium decemcellulare species complex</taxon>
    </lineage>
</organism>
<comment type="caution">
    <text evidence="1">The sequence shown here is derived from an EMBL/GenBank/DDBJ whole genome shotgun (WGS) entry which is preliminary data.</text>
</comment>
<accession>A0ACC1RTN1</accession>
<reference evidence="1" key="1">
    <citation type="submission" date="2022-08" db="EMBL/GenBank/DDBJ databases">
        <title>Genome Sequence of Fusarium decemcellulare.</title>
        <authorList>
            <person name="Buettner E."/>
        </authorList>
    </citation>
    <scope>NUCLEOTIDE SEQUENCE</scope>
    <source>
        <strain evidence="1">Babe19</strain>
    </source>
</reference>
<name>A0ACC1RTN1_9HYPO</name>
<keyword evidence="2" id="KW-1185">Reference proteome</keyword>
<evidence type="ECO:0000313" key="1">
    <source>
        <dbReference type="EMBL" id="KAJ3525416.1"/>
    </source>
</evidence>
<dbReference type="EMBL" id="JANRMS010001911">
    <property type="protein sequence ID" value="KAJ3525416.1"/>
    <property type="molecule type" value="Genomic_DNA"/>
</dbReference>
<proteinExistence type="predicted"/>